<dbReference type="Proteomes" id="UP001620597">
    <property type="component" value="Unassembled WGS sequence"/>
</dbReference>
<keyword evidence="5" id="KW-0472">Membrane</keyword>
<sequence>MIVLVRLLGLLSLGMAQRIGRILGWSLWIRRTRAREVARVNLALTYPHLSEQERNQMLRNTLRHNGMVGTEMGVFWGKEISDVLGLIRQVHNSQLLDEALADTRGLLILAPHIGNWEQLNMYLSDRCRLTIMFKPAKNPYFDEWMRRRREKGGATLVPTTASGVRTLFKTLQKGGVAGFLPDQEPQRRSGVMVPFMGVPTLTPRMPYELLQRTGARAVMAYALRRPDASGFDIHFIEPDAEIYSDNAEAACAALNRSVEQVVAAAPEQYQWTYKRFKRQPDGIPSPYAAAGVP</sequence>
<dbReference type="CDD" id="cd07984">
    <property type="entry name" value="LPLAT_LABLAT-like"/>
    <property type="match status" value="1"/>
</dbReference>
<evidence type="ECO:0000256" key="1">
    <source>
        <dbReference type="ARBA" id="ARBA00004533"/>
    </source>
</evidence>
<dbReference type="Pfam" id="PF03279">
    <property type="entry name" value="Lip_A_acyltrans"/>
    <property type="match status" value="1"/>
</dbReference>
<evidence type="ECO:0000256" key="5">
    <source>
        <dbReference type="ARBA" id="ARBA00023136"/>
    </source>
</evidence>
<evidence type="ECO:0000256" key="6">
    <source>
        <dbReference type="ARBA" id="ARBA00023315"/>
    </source>
</evidence>
<comment type="subcellular location">
    <subcellularLocation>
        <location evidence="1">Cell inner membrane</location>
    </subcellularLocation>
</comment>
<accession>A0ABW8NM01</accession>
<keyword evidence="6 7" id="KW-0012">Acyltransferase</keyword>
<dbReference type="GO" id="GO:0016746">
    <property type="term" value="F:acyltransferase activity"/>
    <property type="evidence" value="ECO:0007669"/>
    <property type="project" value="UniProtKB-KW"/>
</dbReference>
<evidence type="ECO:0000256" key="2">
    <source>
        <dbReference type="ARBA" id="ARBA00022475"/>
    </source>
</evidence>
<organism evidence="7 8">
    <name type="scientific">Oceanobacter antarcticus</name>
    <dbReference type="NCBI Taxonomy" id="3133425"/>
    <lineage>
        <taxon>Bacteria</taxon>
        <taxon>Pseudomonadati</taxon>
        <taxon>Pseudomonadota</taxon>
        <taxon>Gammaproteobacteria</taxon>
        <taxon>Oceanospirillales</taxon>
        <taxon>Oceanospirillaceae</taxon>
        <taxon>Oceanobacter</taxon>
    </lineage>
</organism>
<comment type="caution">
    <text evidence="7">The sequence shown here is derived from an EMBL/GenBank/DDBJ whole genome shotgun (WGS) entry which is preliminary data.</text>
</comment>
<evidence type="ECO:0000313" key="7">
    <source>
        <dbReference type="EMBL" id="MFK4753993.1"/>
    </source>
</evidence>
<keyword evidence="3" id="KW-0997">Cell inner membrane</keyword>
<keyword evidence="8" id="KW-1185">Reference proteome</keyword>
<dbReference type="EMBL" id="JBBKTX010000022">
    <property type="protein sequence ID" value="MFK4753993.1"/>
    <property type="molecule type" value="Genomic_DNA"/>
</dbReference>
<evidence type="ECO:0000313" key="8">
    <source>
        <dbReference type="Proteomes" id="UP001620597"/>
    </source>
</evidence>
<gene>
    <name evidence="7" type="ORF">WG929_16390</name>
</gene>
<proteinExistence type="predicted"/>
<dbReference type="InterPro" id="IPR004960">
    <property type="entry name" value="LipA_acyltrans"/>
</dbReference>
<name>A0ABW8NM01_9GAMM</name>
<reference evidence="7 8" key="1">
    <citation type="submission" date="2024-03" db="EMBL/GenBank/DDBJ databases">
        <title>High-quality draft genome sequence of Oceanobacter sp. wDCs-4.</title>
        <authorList>
            <person name="Dong C."/>
        </authorList>
    </citation>
    <scope>NUCLEOTIDE SEQUENCE [LARGE SCALE GENOMIC DNA]</scope>
    <source>
        <strain evidence="8">wDCs-4</strain>
    </source>
</reference>
<protein>
    <submittedName>
        <fullName evidence="7">Lysophospholipid acyltransferase family protein</fullName>
    </submittedName>
</protein>
<keyword evidence="2" id="KW-1003">Cell membrane</keyword>
<evidence type="ECO:0000256" key="4">
    <source>
        <dbReference type="ARBA" id="ARBA00022679"/>
    </source>
</evidence>
<dbReference type="PANTHER" id="PTHR30606:SF10">
    <property type="entry name" value="PHOSPHATIDYLINOSITOL MANNOSIDE ACYLTRANSFERASE"/>
    <property type="match status" value="1"/>
</dbReference>
<evidence type="ECO:0000256" key="3">
    <source>
        <dbReference type="ARBA" id="ARBA00022519"/>
    </source>
</evidence>
<dbReference type="PIRSF" id="PIRSF026649">
    <property type="entry name" value="MsbB"/>
    <property type="match status" value="1"/>
</dbReference>
<dbReference type="PANTHER" id="PTHR30606">
    <property type="entry name" value="LIPID A BIOSYNTHESIS LAUROYL ACYLTRANSFERASE"/>
    <property type="match status" value="1"/>
</dbReference>
<keyword evidence="4" id="KW-0808">Transferase</keyword>
<dbReference type="RefSeq" id="WP_416206964.1">
    <property type="nucleotide sequence ID" value="NZ_JBBKTX010000022.1"/>
</dbReference>